<organism evidence="2 3">
    <name type="scientific">Polaribacter reichenbachii</name>
    <dbReference type="NCBI Taxonomy" id="996801"/>
    <lineage>
        <taxon>Bacteria</taxon>
        <taxon>Pseudomonadati</taxon>
        <taxon>Bacteroidota</taxon>
        <taxon>Flavobacteriia</taxon>
        <taxon>Flavobacteriales</taxon>
        <taxon>Flavobacteriaceae</taxon>
    </lineage>
</organism>
<keyword evidence="1" id="KW-0472">Membrane</keyword>
<accession>A0A1B8U4X2</accession>
<evidence type="ECO:0000256" key="1">
    <source>
        <dbReference type="SAM" id="Phobius"/>
    </source>
</evidence>
<name>A0A1B8U4X2_9FLAO</name>
<feature type="transmembrane region" description="Helical" evidence="1">
    <location>
        <begin position="109"/>
        <end position="127"/>
    </location>
</feature>
<dbReference type="RefSeq" id="WP_068358366.1">
    <property type="nucleotide sequence ID" value="NZ_CP019337.1"/>
</dbReference>
<reference evidence="3" key="1">
    <citation type="submission" date="2016-02" db="EMBL/GenBank/DDBJ databases">
        <title>Paenibacillus sp. LPB0068, isolated from Crassostrea gigas.</title>
        <authorList>
            <person name="Shin S.-K."/>
            <person name="Yi H."/>
        </authorList>
    </citation>
    <scope>NUCLEOTIDE SEQUENCE [LARGE SCALE GENOMIC DNA]</scope>
    <source>
        <strain evidence="3">KCTC 23969</strain>
    </source>
</reference>
<comment type="caution">
    <text evidence="2">The sequence shown here is derived from an EMBL/GenBank/DDBJ whole genome shotgun (WGS) entry which is preliminary data.</text>
</comment>
<keyword evidence="3" id="KW-1185">Reference proteome</keyword>
<dbReference type="KEGG" id="prn:BW723_17510"/>
<keyword evidence="1" id="KW-0812">Transmembrane</keyword>
<evidence type="ECO:0000313" key="2">
    <source>
        <dbReference type="EMBL" id="OBY66913.1"/>
    </source>
</evidence>
<dbReference type="STRING" id="996801.BW723_17510"/>
<keyword evidence="1" id="KW-1133">Transmembrane helix</keyword>
<evidence type="ECO:0000313" key="3">
    <source>
        <dbReference type="Proteomes" id="UP000092612"/>
    </source>
</evidence>
<dbReference type="AlphaFoldDB" id="A0A1B8U4X2"/>
<dbReference type="EMBL" id="LSFL01000010">
    <property type="protein sequence ID" value="OBY66913.1"/>
    <property type="molecule type" value="Genomic_DNA"/>
</dbReference>
<gene>
    <name evidence="2" type="ORF">LPB301_04815</name>
</gene>
<dbReference type="Proteomes" id="UP000092612">
    <property type="component" value="Unassembled WGS sequence"/>
</dbReference>
<feature type="transmembrane region" description="Helical" evidence="1">
    <location>
        <begin position="57"/>
        <end position="73"/>
    </location>
</feature>
<sequence>MGENKHINELDAFAKKYVKEIEQEKPSADFTASLMKNILEGSRSKVFKTKALISKKGWAIISVLVLAIVLISFKSTEKSLFKTPELNFSFLDKIQVPELLSTVSLSKTVLYAIFFLGLMIVAQVVFLKNHFNKKFH</sequence>
<proteinExistence type="predicted"/>
<protein>
    <submittedName>
        <fullName evidence="2">Uncharacterized protein</fullName>
    </submittedName>
</protein>
<dbReference type="OrthoDB" id="1442507at2"/>